<evidence type="ECO:0000259" key="13">
    <source>
        <dbReference type="Pfam" id="PF22629"/>
    </source>
</evidence>
<keyword evidence="15" id="KW-1185">Reference proteome</keyword>
<name>A0A4Q9V2R9_9ACTO</name>
<dbReference type="GO" id="GO:0051287">
    <property type="term" value="F:NAD binding"/>
    <property type="evidence" value="ECO:0007669"/>
    <property type="project" value="InterPro"/>
</dbReference>
<dbReference type="NCBIfam" id="NF008759">
    <property type="entry name" value="PRK11790.1"/>
    <property type="match status" value="1"/>
</dbReference>
<dbReference type="InterPro" id="IPR006140">
    <property type="entry name" value="D-isomer_DH_NAD-bd"/>
</dbReference>
<dbReference type="PROSITE" id="PS00671">
    <property type="entry name" value="D_2_HYDROXYACID_DH_3"/>
    <property type="match status" value="1"/>
</dbReference>
<feature type="domain" description="D-isomer specific 2-hydroxyacid dehydrogenase catalytic" evidence="11">
    <location>
        <begin position="4"/>
        <end position="316"/>
    </location>
</feature>
<dbReference type="Proteomes" id="UP000293036">
    <property type="component" value="Unassembled WGS sequence"/>
</dbReference>
<evidence type="ECO:0000256" key="1">
    <source>
        <dbReference type="ARBA" id="ARBA00003800"/>
    </source>
</evidence>
<gene>
    <name evidence="14" type="ORF">EZJ44_02235</name>
</gene>
<evidence type="ECO:0000256" key="6">
    <source>
        <dbReference type="ARBA" id="ARBA00023027"/>
    </source>
</evidence>
<dbReference type="InterPro" id="IPR006139">
    <property type="entry name" value="D-isomer_2_OHA_DH_cat_dom"/>
</dbReference>
<comment type="similarity">
    <text evidence="2 10">Belongs to the D-isomer specific 2-hydroxyacid dehydrogenase family.</text>
</comment>
<dbReference type="EMBL" id="SJDT01000002">
    <property type="protein sequence ID" value="TBW22752.1"/>
    <property type="molecule type" value="Genomic_DNA"/>
</dbReference>
<evidence type="ECO:0000256" key="4">
    <source>
        <dbReference type="ARBA" id="ARBA00022605"/>
    </source>
</evidence>
<dbReference type="Pfam" id="PF02826">
    <property type="entry name" value="2-Hacid_dh_C"/>
    <property type="match status" value="1"/>
</dbReference>
<dbReference type="CDD" id="cd12176">
    <property type="entry name" value="PGDH_3"/>
    <property type="match status" value="1"/>
</dbReference>
<dbReference type="InterPro" id="IPR050857">
    <property type="entry name" value="D-2-hydroxyacid_DH"/>
</dbReference>
<dbReference type="AlphaFoldDB" id="A0A4Q9V2R9"/>
<feature type="domain" description="D-isomer specific 2-hydroxyacid dehydrogenase NAD-binding" evidence="12">
    <location>
        <begin position="108"/>
        <end position="284"/>
    </location>
</feature>
<dbReference type="Gene3D" id="3.30.70.260">
    <property type="match status" value="1"/>
</dbReference>
<comment type="caution">
    <text evidence="14">The sequence shown here is derived from an EMBL/GenBank/DDBJ whole genome shotgun (WGS) entry which is preliminary data.</text>
</comment>
<dbReference type="GO" id="GO:0047545">
    <property type="term" value="F:(S)-2-hydroxyglutarate dehydrogenase activity"/>
    <property type="evidence" value="ECO:0007669"/>
    <property type="project" value="UniProtKB-ARBA"/>
</dbReference>
<dbReference type="PROSITE" id="PS00065">
    <property type="entry name" value="D_2_HYDROXYACID_DH_1"/>
    <property type="match status" value="1"/>
</dbReference>
<feature type="domain" description="Acetolactate synthase small subunit-like ACT" evidence="13">
    <location>
        <begin position="335"/>
        <end position="377"/>
    </location>
</feature>
<dbReference type="Pfam" id="PF00389">
    <property type="entry name" value="2-Hacid_dh"/>
    <property type="match status" value="1"/>
</dbReference>
<keyword evidence="5 10" id="KW-0560">Oxidoreductase</keyword>
<dbReference type="InterPro" id="IPR054480">
    <property type="entry name" value="AHAS_small-like_ACT"/>
</dbReference>
<dbReference type="Gene3D" id="3.40.50.720">
    <property type="entry name" value="NAD(P)-binding Rossmann-like Domain"/>
    <property type="match status" value="2"/>
</dbReference>
<reference evidence="14 15" key="1">
    <citation type="submission" date="2019-02" db="EMBL/GenBank/DDBJ databases">
        <title>Arcanobacterium bovis sp. nov., isolated from the milk of a cow with mastitis.</title>
        <authorList>
            <person name="Sammra O."/>
            <person name="Foster G."/>
            <person name="Hassan A."/>
            <person name="Alssahen M."/>
            <person name="Laemmler C."/>
            <person name="Borowiak M."/>
            <person name="Malorny B."/>
            <person name="Abdulmawjood A."/>
        </authorList>
    </citation>
    <scope>NUCLEOTIDE SEQUENCE [LARGE SCALE GENOMIC DNA]</scope>
    <source>
        <strain evidence="14 15">C605018/01/1</strain>
    </source>
</reference>
<dbReference type="PANTHER" id="PTHR42789:SF1">
    <property type="entry name" value="D-ISOMER SPECIFIC 2-HYDROXYACID DEHYDROGENASE FAMILY PROTEIN (AFU_ORTHOLOGUE AFUA_6G10090)"/>
    <property type="match status" value="1"/>
</dbReference>
<evidence type="ECO:0000256" key="8">
    <source>
        <dbReference type="ARBA" id="ARBA00030455"/>
    </source>
</evidence>
<evidence type="ECO:0000313" key="15">
    <source>
        <dbReference type="Proteomes" id="UP000293036"/>
    </source>
</evidence>
<sequence length="402" mass="43495">MTRILLLENPHTSADEIFHKHGCEIRRISGALDEDELIAALDGVDVLGLRSKTFVTKRVLDAAPSLTAIGAFCIGTNQIDLRAASERGIGVFNAPYSNTRSVVEMVIGELIALTRQIPQKNNALHRGVWEKSAAGSHEVRGKTLGIIGYGSIGSQLSVVAEAIGMNVVFYDIAEKLALGNARRSPTLDALLAESDVVSLHIDGRASNTNFFSRAMFDKMKRGAVFINLSRGHIVDLEALREKLLDGTIAGAGIDVFPEEPNANGEHFESCLAQFPNVILTPHIGGSTLEAQESIGQFVSTKLMSYIRKGETDMSVNLPNLASSPSDDSLYRVAWVHRNTPGALARVNQLFADAGANITYQSLATKGEYGYMVTDSATDVPELVLAELQQSPMHVRLRVLRKG</sequence>
<dbReference type="SUPFAM" id="SSF55021">
    <property type="entry name" value="ACT-like"/>
    <property type="match status" value="1"/>
</dbReference>
<dbReference type="GO" id="GO:0004617">
    <property type="term" value="F:phosphoglycerate dehydrogenase activity"/>
    <property type="evidence" value="ECO:0007669"/>
    <property type="project" value="UniProtKB-ARBA"/>
</dbReference>
<evidence type="ECO:0000313" key="14">
    <source>
        <dbReference type="EMBL" id="TBW22752.1"/>
    </source>
</evidence>
<evidence type="ECO:0000256" key="10">
    <source>
        <dbReference type="RuleBase" id="RU003719"/>
    </source>
</evidence>
<comment type="catalytic activity">
    <reaction evidence="9">
        <text>(R)-2-hydroxyglutarate + NAD(+) = 2-oxoglutarate + NADH + H(+)</text>
        <dbReference type="Rhea" id="RHEA:49612"/>
        <dbReference type="ChEBI" id="CHEBI:15378"/>
        <dbReference type="ChEBI" id="CHEBI:15801"/>
        <dbReference type="ChEBI" id="CHEBI:16810"/>
        <dbReference type="ChEBI" id="CHEBI:57540"/>
        <dbReference type="ChEBI" id="CHEBI:57945"/>
        <dbReference type="EC" id="1.1.1.399"/>
    </reaction>
</comment>
<accession>A0A4Q9V2R9</accession>
<dbReference type="SUPFAM" id="SSF52283">
    <property type="entry name" value="Formate/glycerate dehydrogenase catalytic domain-like"/>
    <property type="match status" value="1"/>
</dbReference>
<dbReference type="RefSeq" id="WP_131279713.1">
    <property type="nucleotide sequence ID" value="NZ_JBHSLR010000009.1"/>
</dbReference>
<dbReference type="InterPro" id="IPR045865">
    <property type="entry name" value="ACT-like_dom_sf"/>
</dbReference>
<dbReference type="GO" id="GO:0006564">
    <property type="term" value="P:L-serine biosynthetic process"/>
    <property type="evidence" value="ECO:0007669"/>
    <property type="project" value="UniProtKB-ARBA"/>
</dbReference>
<dbReference type="InterPro" id="IPR036291">
    <property type="entry name" value="NAD(P)-bd_dom_sf"/>
</dbReference>
<comment type="function">
    <text evidence="1">Catalyzes the reversible oxidation of 3-phospho-D-glycerate to 3-phosphonooxypyruvate, the first step of the phosphorylated L-serine biosynthesis pathway. Also catalyzes the reversible oxidation of 2-hydroxyglutarate to 2-oxoglutarate.</text>
</comment>
<dbReference type="OrthoDB" id="9793626at2"/>
<dbReference type="SUPFAM" id="SSF51735">
    <property type="entry name" value="NAD(P)-binding Rossmann-fold domains"/>
    <property type="match status" value="1"/>
</dbReference>
<dbReference type="InterPro" id="IPR029752">
    <property type="entry name" value="D-isomer_DH_CS1"/>
</dbReference>
<dbReference type="PANTHER" id="PTHR42789">
    <property type="entry name" value="D-ISOMER SPECIFIC 2-HYDROXYACID DEHYDROGENASE FAMILY PROTEIN (AFU_ORTHOLOGUE AFUA_6G10090)"/>
    <property type="match status" value="1"/>
</dbReference>
<dbReference type="FunFam" id="3.40.50.720:FF:000041">
    <property type="entry name" value="D-3-phosphoglycerate dehydrogenase"/>
    <property type="match status" value="1"/>
</dbReference>
<evidence type="ECO:0000256" key="9">
    <source>
        <dbReference type="ARBA" id="ARBA00048126"/>
    </source>
</evidence>
<evidence type="ECO:0000259" key="12">
    <source>
        <dbReference type="Pfam" id="PF02826"/>
    </source>
</evidence>
<evidence type="ECO:0000256" key="5">
    <source>
        <dbReference type="ARBA" id="ARBA00023002"/>
    </source>
</evidence>
<keyword evidence="4" id="KW-0028">Amino-acid biosynthesis</keyword>
<dbReference type="Pfam" id="PF22629">
    <property type="entry name" value="ACT_AHAS_ss"/>
    <property type="match status" value="1"/>
</dbReference>
<evidence type="ECO:0000256" key="3">
    <source>
        <dbReference type="ARBA" id="ARBA00013001"/>
    </source>
</evidence>
<dbReference type="InterPro" id="IPR029753">
    <property type="entry name" value="D-isomer_DH_CS"/>
</dbReference>
<comment type="pathway">
    <text evidence="7">Amino-acid biosynthesis.</text>
</comment>
<proteinExistence type="inferred from homology"/>
<organism evidence="14 15">
    <name type="scientific">Arcanobacterium bovis</name>
    <dbReference type="NCBI Taxonomy" id="2529275"/>
    <lineage>
        <taxon>Bacteria</taxon>
        <taxon>Bacillati</taxon>
        <taxon>Actinomycetota</taxon>
        <taxon>Actinomycetes</taxon>
        <taxon>Actinomycetales</taxon>
        <taxon>Actinomycetaceae</taxon>
        <taxon>Arcanobacterium</taxon>
    </lineage>
</organism>
<protein>
    <recommendedName>
        <fullName evidence="8">2-oxoglutarate reductase</fullName>
        <ecNumber evidence="3">1.1.1.399</ecNumber>
    </recommendedName>
    <alternativeName>
        <fullName evidence="8">2-oxoglutarate reductase</fullName>
    </alternativeName>
</protein>
<evidence type="ECO:0000259" key="11">
    <source>
        <dbReference type="Pfam" id="PF00389"/>
    </source>
</evidence>
<evidence type="ECO:0000256" key="2">
    <source>
        <dbReference type="ARBA" id="ARBA00005854"/>
    </source>
</evidence>
<evidence type="ECO:0000256" key="7">
    <source>
        <dbReference type="ARBA" id="ARBA00029440"/>
    </source>
</evidence>
<dbReference type="EC" id="1.1.1.399" evidence="3"/>
<keyword evidence="6" id="KW-0520">NAD</keyword>